<feature type="compositionally biased region" description="Basic and acidic residues" evidence="1">
    <location>
        <begin position="334"/>
        <end position="345"/>
    </location>
</feature>
<feature type="region of interest" description="Disordered" evidence="1">
    <location>
        <begin position="92"/>
        <end position="171"/>
    </location>
</feature>
<feature type="compositionally biased region" description="Polar residues" evidence="1">
    <location>
        <begin position="215"/>
        <end position="232"/>
    </location>
</feature>
<comment type="caution">
    <text evidence="2">The sequence shown here is derived from an EMBL/GenBank/DDBJ whole genome shotgun (WGS) entry which is preliminary data.</text>
</comment>
<dbReference type="InterPro" id="IPR031525">
    <property type="entry name" value="CC190"/>
</dbReference>
<proteinExistence type="predicted"/>
<feature type="region of interest" description="Disordered" evidence="1">
    <location>
        <begin position="183"/>
        <end position="249"/>
    </location>
</feature>
<feature type="compositionally biased region" description="Basic residues" evidence="1">
    <location>
        <begin position="195"/>
        <end position="206"/>
    </location>
</feature>
<gene>
    <name evidence="2" type="ORF">P5673_022782</name>
</gene>
<sequence length="345" mass="38821">MGERSPRRTNNIVLSAEQLDHNASMARGLNKRANNRLRLHHGNIDENQTTNLNSLKYEMRRVKNELKGITNHSGTLAKPGDTLTRKVMPSKVNATRRVRKSKRMTSGKLTDTEQDSNFSSNSMVDENTTTLSYQTSISSRRKSLSLPMLPSMTSTSMLSPRSDTSQLSSLTAGIQRVNDAEEISLFSTKAPRSKETRRKPQSRTRKLSLEANRAPASQTEQRRISVSVTDANGETKVRPVSPRESAKEDPSLANINIDAVKDRIQNRLSQPANQDDDDFDPDITPYMHVPPDGLPRTVYLLPPLTDLLNEAKKARYVRRPKKLFQPLDSDDPDRELGIDEIFSKK</sequence>
<dbReference type="EMBL" id="JARQWQ010000062">
    <property type="protein sequence ID" value="KAK2555447.1"/>
    <property type="molecule type" value="Genomic_DNA"/>
</dbReference>
<reference evidence="2" key="1">
    <citation type="journal article" date="2023" name="G3 (Bethesda)">
        <title>Whole genome assembly and annotation of the endangered Caribbean coral Acropora cervicornis.</title>
        <authorList>
            <person name="Selwyn J.D."/>
            <person name="Vollmer S.V."/>
        </authorList>
    </citation>
    <scope>NUCLEOTIDE SEQUENCE</scope>
    <source>
        <strain evidence="2">K2</strain>
    </source>
</reference>
<protein>
    <submittedName>
        <fullName evidence="2">Uncharacterized protein</fullName>
    </submittedName>
</protein>
<feature type="compositionally biased region" description="Basic residues" evidence="1">
    <location>
        <begin position="94"/>
        <end position="105"/>
    </location>
</feature>
<feature type="compositionally biased region" description="Polar residues" evidence="1">
    <location>
        <begin position="115"/>
        <end position="137"/>
    </location>
</feature>
<organism evidence="2 3">
    <name type="scientific">Acropora cervicornis</name>
    <name type="common">Staghorn coral</name>
    <dbReference type="NCBI Taxonomy" id="6130"/>
    <lineage>
        <taxon>Eukaryota</taxon>
        <taxon>Metazoa</taxon>
        <taxon>Cnidaria</taxon>
        <taxon>Anthozoa</taxon>
        <taxon>Hexacorallia</taxon>
        <taxon>Scleractinia</taxon>
        <taxon>Astrocoeniina</taxon>
        <taxon>Acroporidae</taxon>
        <taxon>Acropora</taxon>
    </lineage>
</organism>
<dbReference type="PANTHER" id="PTHR36871:SF1">
    <property type="entry name" value="COILED-COIL DOMAIN-CONTAINING PROTEIN 190"/>
    <property type="match status" value="1"/>
</dbReference>
<feature type="compositionally biased region" description="Low complexity" evidence="1">
    <location>
        <begin position="144"/>
        <end position="162"/>
    </location>
</feature>
<dbReference type="Proteomes" id="UP001249851">
    <property type="component" value="Unassembled WGS sequence"/>
</dbReference>
<evidence type="ECO:0000256" key="1">
    <source>
        <dbReference type="SAM" id="MobiDB-lite"/>
    </source>
</evidence>
<keyword evidence="3" id="KW-1185">Reference proteome</keyword>
<feature type="region of interest" description="Disordered" evidence="1">
    <location>
        <begin position="324"/>
        <end position="345"/>
    </location>
</feature>
<dbReference type="AlphaFoldDB" id="A0AAD9Q618"/>
<accession>A0AAD9Q618</accession>
<reference evidence="2" key="2">
    <citation type="journal article" date="2023" name="Science">
        <title>Genomic signatures of disease resistance in endangered staghorn corals.</title>
        <authorList>
            <person name="Vollmer S.V."/>
            <person name="Selwyn J.D."/>
            <person name="Despard B.A."/>
            <person name="Roesel C.L."/>
        </authorList>
    </citation>
    <scope>NUCLEOTIDE SEQUENCE</scope>
    <source>
        <strain evidence="2">K2</strain>
    </source>
</reference>
<dbReference type="PANTHER" id="PTHR36871">
    <property type="entry name" value="COILED-COIL DOMAIN-CONTAINING PROTEIN 190"/>
    <property type="match status" value="1"/>
</dbReference>
<evidence type="ECO:0000313" key="2">
    <source>
        <dbReference type="EMBL" id="KAK2555447.1"/>
    </source>
</evidence>
<evidence type="ECO:0000313" key="3">
    <source>
        <dbReference type="Proteomes" id="UP001249851"/>
    </source>
</evidence>
<name>A0AAD9Q618_ACRCE</name>